<dbReference type="GO" id="GO:0016874">
    <property type="term" value="F:ligase activity"/>
    <property type="evidence" value="ECO:0007669"/>
    <property type="project" value="UniProtKB-KW"/>
</dbReference>
<keyword evidence="3 6" id="KW-1133">Transmembrane helix</keyword>
<keyword evidence="2 6" id="KW-0812">Transmembrane</keyword>
<dbReference type="STRING" id="673521.SAMN05660991_04095"/>
<comment type="subcellular location">
    <subcellularLocation>
        <location evidence="1">Membrane</location>
        <topology evidence="1">Multi-pass membrane protein</topology>
    </subcellularLocation>
</comment>
<keyword evidence="8" id="KW-0436">Ligase</keyword>
<dbReference type="InterPro" id="IPR007016">
    <property type="entry name" value="O-antigen_ligase-rel_domated"/>
</dbReference>
<dbReference type="AlphaFoldDB" id="A0A1H8W5C2"/>
<dbReference type="GO" id="GO:0016020">
    <property type="term" value="C:membrane"/>
    <property type="evidence" value="ECO:0007669"/>
    <property type="project" value="UniProtKB-SubCell"/>
</dbReference>
<feature type="compositionally biased region" description="Low complexity" evidence="5">
    <location>
        <begin position="407"/>
        <end position="425"/>
    </location>
</feature>
<keyword evidence="4 6" id="KW-0472">Membrane</keyword>
<reference evidence="9" key="1">
    <citation type="submission" date="2016-10" db="EMBL/GenBank/DDBJ databases">
        <authorList>
            <person name="Varghese N."/>
            <person name="Submissions S."/>
        </authorList>
    </citation>
    <scope>NUCLEOTIDE SEQUENCE [LARGE SCALE GENOMIC DNA]</scope>
    <source>
        <strain evidence="9">DSM 45413</strain>
    </source>
</reference>
<dbReference type="InterPro" id="IPR051533">
    <property type="entry name" value="WaaL-like"/>
</dbReference>
<feature type="transmembrane region" description="Helical" evidence="6">
    <location>
        <begin position="324"/>
        <end position="344"/>
    </location>
</feature>
<name>A0A1H8W5C2_9ACTN</name>
<feature type="domain" description="O-antigen ligase-related" evidence="7">
    <location>
        <begin position="191"/>
        <end position="332"/>
    </location>
</feature>
<feature type="transmembrane region" description="Helical" evidence="6">
    <location>
        <begin position="156"/>
        <end position="175"/>
    </location>
</feature>
<feature type="transmembrane region" description="Helical" evidence="6">
    <location>
        <begin position="356"/>
        <end position="372"/>
    </location>
</feature>
<dbReference type="Pfam" id="PF04932">
    <property type="entry name" value="Wzy_C"/>
    <property type="match status" value="1"/>
</dbReference>
<proteinExistence type="predicted"/>
<evidence type="ECO:0000256" key="6">
    <source>
        <dbReference type="SAM" id="Phobius"/>
    </source>
</evidence>
<keyword evidence="9" id="KW-1185">Reference proteome</keyword>
<feature type="transmembrane region" description="Helical" evidence="6">
    <location>
        <begin position="205"/>
        <end position="224"/>
    </location>
</feature>
<feature type="transmembrane region" description="Helical" evidence="6">
    <location>
        <begin position="63"/>
        <end position="80"/>
    </location>
</feature>
<evidence type="ECO:0000256" key="4">
    <source>
        <dbReference type="ARBA" id="ARBA00023136"/>
    </source>
</evidence>
<feature type="transmembrane region" description="Helical" evidence="6">
    <location>
        <begin position="20"/>
        <end position="51"/>
    </location>
</feature>
<dbReference type="PANTHER" id="PTHR37422:SF21">
    <property type="entry name" value="EXOQ-LIKE PROTEIN"/>
    <property type="match status" value="1"/>
</dbReference>
<evidence type="ECO:0000313" key="9">
    <source>
        <dbReference type="Proteomes" id="UP000198960"/>
    </source>
</evidence>
<feature type="transmembrane region" description="Helical" evidence="6">
    <location>
        <begin position="86"/>
        <end position="103"/>
    </location>
</feature>
<evidence type="ECO:0000256" key="1">
    <source>
        <dbReference type="ARBA" id="ARBA00004141"/>
    </source>
</evidence>
<evidence type="ECO:0000259" key="7">
    <source>
        <dbReference type="Pfam" id="PF04932"/>
    </source>
</evidence>
<feature type="transmembrane region" description="Helical" evidence="6">
    <location>
        <begin position="231"/>
        <end position="251"/>
    </location>
</feature>
<protein>
    <submittedName>
        <fullName evidence="8">O-antigen ligase</fullName>
    </submittedName>
</protein>
<gene>
    <name evidence="8" type="ORF">SAMN05660991_04095</name>
</gene>
<organism evidence="8 9">
    <name type="scientific">Trujillonella endophytica</name>
    <dbReference type="NCBI Taxonomy" id="673521"/>
    <lineage>
        <taxon>Bacteria</taxon>
        <taxon>Bacillati</taxon>
        <taxon>Actinomycetota</taxon>
        <taxon>Actinomycetes</taxon>
        <taxon>Geodermatophilales</taxon>
        <taxon>Geodermatophilaceae</taxon>
        <taxon>Trujillonella</taxon>
    </lineage>
</organism>
<feature type="region of interest" description="Disordered" evidence="5">
    <location>
        <begin position="407"/>
        <end position="463"/>
    </location>
</feature>
<dbReference type="PANTHER" id="PTHR37422">
    <property type="entry name" value="TEICHURONIC ACID BIOSYNTHESIS PROTEIN TUAE"/>
    <property type="match status" value="1"/>
</dbReference>
<sequence length="463" mass="48261">MVVVVDMSEPQGDSRRLPRVVLVLLLLVTAAAPFAGSGPVVFALTALSLGYAALSGPIVRPHWTLVAFLLWTALTVAWSVLPSETLRGVLVTAGSALAVGSLVRQLGRSGVYRALTTTSKILVVASWALYLAWPVAGREQGAYHNGAFTGVFVQRNVAAFVLAIAVLTFTYLAVAREPGHRRASSCAWAGIAGFTLLVTESGTGIAVTAVCLAVLLVLSGARILTRSVKGALLWLVAAGVAGLAVVAQSGVDLVSSILGRDSTLTGRTVIWAAIDPYVAARPWRGYGWAALWTEDAITTRAMWAVARFRFEHAHNAYLDVRAQAGVVGLALICLFCARVVAVALRRLVSSRDSLPVIWPLCVVLLLLLYGISEQSFTSYFGWLVLVLAGALVGTTGEAAPVGAAPSSDAAAAADDPAGAPRSGAATDEACQPRRRPVGASARSRRARGDGRCDPPHGAPGAVN</sequence>
<dbReference type="EMBL" id="FOEE01000016">
    <property type="protein sequence ID" value="SEP22842.1"/>
    <property type="molecule type" value="Genomic_DNA"/>
</dbReference>
<feature type="transmembrane region" description="Helical" evidence="6">
    <location>
        <begin position="378"/>
        <end position="396"/>
    </location>
</feature>
<evidence type="ECO:0000256" key="5">
    <source>
        <dbReference type="SAM" id="MobiDB-lite"/>
    </source>
</evidence>
<accession>A0A1H8W5C2</accession>
<evidence type="ECO:0000313" key="8">
    <source>
        <dbReference type="EMBL" id="SEP22842.1"/>
    </source>
</evidence>
<evidence type="ECO:0000256" key="2">
    <source>
        <dbReference type="ARBA" id="ARBA00022692"/>
    </source>
</evidence>
<dbReference type="Proteomes" id="UP000198960">
    <property type="component" value="Unassembled WGS sequence"/>
</dbReference>
<feature type="transmembrane region" description="Helical" evidence="6">
    <location>
        <begin position="115"/>
        <end position="136"/>
    </location>
</feature>
<evidence type="ECO:0000256" key="3">
    <source>
        <dbReference type="ARBA" id="ARBA00022989"/>
    </source>
</evidence>